<dbReference type="EMBL" id="CAWUHB010000034">
    <property type="protein sequence ID" value="CAK7225916.1"/>
    <property type="molecule type" value="Genomic_DNA"/>
</dbReference>
<dbReference type="InterPro" id="IPR023214">
    <property type="entry name" value="HAD_sf"/>
</dbReference>
<comment type="caution">
    <text evidence="2">The sequence shown here is derived from an EMBL/GenBank/DDBJ whole genome shotgun (WGS) entry which is preliminary data.</text>
</comment>
<proteinExistence type="predicted"/>
<dbReference type="SFLD" id="SFLDG01129">
    <property type="entry name" value="C1.5:_HAD__Beta-PGM__Phosphata"/>
    <property type="match status" value="1"/>
</dbReference>
<dbReference type="InterPro" id="IPR036412">
    <property type="entry name" value="HAD-like_sf"/>
</dbReference>
<dbReference type="PANTHER" id="PTHR17901:SF14">
    <property type="entry name" value="MAGNESIUM-DEPENDENT PHOSPHATASE 1"/>
    <property type="match status" value="1"/>
</dbReference>
<evidence type="ECO:0000313" key="2">
    <source>
        <dbReference type="EMBL" id="CAK7225916.1"/>
    </source>
</evidence>
<dbReference type="SFLD" id="SFLDS00003">
    <property type="entry name" value="Haloacid_Dehalogenase"/>
    <property type="match status" value="1"/>
</dbReference>
<feature type="region of interest" description="Disordered" evidence="1">
    <location>
        <begin position="247"/>
        <end position="290"/>
    </location>
</feature>
<reference evidence="2 3" key="1">
    <citation type="submission" date="2024-01" db="EMBL/GenBank/DDBJ databases">
        <authorList>
            <person name="Allen C."/>
            <person name="Tagirdzhanova G."/>
        </authorList>
    </citation>
    <scope>NUCLEOTIDE SEQUENCE [LARGE SCALE GENOMIC DNA]</scope>
</reference>
<dbReference type="Gene3D" id="3.40.50.1000">
    <property type="entry name" value="HAD superfamily/HAD-like"/>
    <property type="match status" value="1"/>
</dbReference>
<dbReference type="InterPro" id="IPR010036">
    <property type="entry name" value="MDP_1_eu_arc"/>
</dbReference>
<keyword evidence="3" id="KW-1185">Reference proteome</keyword>
<feature type="region of interest" description="Disordered" evidence="1">
    <location>
        <begin position="1"/>
        <end position="26"/>
    </location>
</feature>
<evidence type="ECO:0000313" key="3">
    <source>
        <dbReference type="Proteomes" id="UP001642405"/>
    </source>
</evidence>
<sequence>MAREKTDTAAAPLSSPPSSSPSLFPPDSVFADGHPLPRLVVFDLDYTLWPFWVDTHTTPPIRVASEDDKVPKSRRSRYKEKKEAAAAATAAGVNDDDAGFRPVTVVDRYGETFAFYRDVPHILQSLPQAGLSMGVASRTSAPELAREMLTLLRVPSAPAATTTTTTNKSLKETVALGVFDAGLEIYPTSKLRHMDALQQRTGIAYNDFLFFDDESRNRNVETVGVTMFLVRDGVTWDAVERGVRAWRRRHGHDGGGRPGDASKGKGKGKGKNGEADSSDDDQKSDYEYSY</sequence>
<dbReference type="Proteomes" id="UP001642405">
    <property type="component" value="Unassembled WGS sequence"/>
</dbReference>
<name>A0ABP0C2S6_9PEZI</name>
<evidence type="ECO:0008006" key="4">
    <source>
        <dbReference type="Google" id="ProtNLM"/>
    </source>
</evidence>
<feature type="compositionally biased region" description="Basic and acidic residues" evidence="1">
    <location>
        <begin position="252"/>
        <end position="263"/>
    </location>
</feature>
<gene>
    <name evidence="2" type="ORF">SCUCBS95973_006026</name>
</gene>
<accession>A0ABP0C2S6</accession>
<dbReference type="Pfam" id="PF12689">
    <property type="entry name" value="Acid_PPase"/>
    <property type="match status" value="2"/>
</dbReference>
<organism evidence="2 3">
    <name type="scientific">Sporothrix curviconia</name>
    <dbReference type="NCBI Taxonomy" id="1260050"/>
    <lineage>
        <taxon>Eukaryota</taxon>
        <taxon>Fungi</taxon>
        <taxon>Dikarya</taxon>
        <taxon>Ascomycota</taxon>
        <taxon>Pezizomycotina</taxon>
        <taxon>Sordariomycetes</taxon>
        <taxon>Sordariomycetidae</taxon>
        <taxon>Ophiostomatales</taxon>
        <taxon>Ophiostomataceae</taxon>
        <taxon>Sporothrix</taxon>
    </lineage>
</organism>
<feature type="compositionally biased region" description="Basic and acidic residues" evidence="1">
    <location>
        <begin position="280"/>
        <end position="290"/>
    </location>
</feature>
<dbReference type="SUPFAM" id="SSF56784">
    <property type="entry name" value="HAD-like"/>
    <property type="match status" value="1"/>
</dbReference>
<dbReference type="SFLD" id="SFLDG01131">
    <property type="entry name" value="C1.5.2:_MDP_Like"/>
    <property type="match status" value="1"/>
</dbReference>
<protein>
    <recommendedName>
        <fullName evidence="4">Magnesium dependent phosphatase</fullName>
    </recommendedName>
</protein>
<dbReference type="PANTHER" id="PTHR17901">
    <property type="entry name" value="MAGNESIUM-DEPENDENT PHOSPHATASE 1 MDP1"/>
    <property type="match status" value="1"/>
</dbReference>
<evidence type="ECO:0000256" key="1">
    <source>
        <dbReference type="SAM" id="MobiDB-lite"/>
    </source>
</evidence>